<evidence type="ECO:0000256" key="2">
    <source>
        <dbReference type="ARBA" id="ARBA00022475"/>
    </source>
</evidence>
<keyword evidence="2" id="KW-1003">Cell membrane</keyword>
<keyword evidence="4 7" id="KW-0812">Transmembrane</keyword>
<dbReference type="Pfam" id="PF00953">
    <property type="entry name" value="Glycos_transf_4"/>
    <property type="match status" value="1"/>
</dbReference>
<feature type="transmembrane region" description="Helical" evidence="7">
    <location>
        <begin position="182"/>
        <end position="201"/>
    </location>
</feature>
<keyword evidence="9" id="KW-1185">Reference proteome</keyword>
<proteinExistence type="predicted"/>
<accession>A0ABT9PYN6</accession>
<feature type="transmembrane region" description="Helical" evidence="7">
    <location>
        <begin position="279"/>
        <end position="302"/>
    </location>
</feature>
<feature type="transmembrane region" description="Helical" evidence="7">
    <location>
        <begin position="254"/>
        <end position="273"/>
    </location>
</feature>
<evidence type="ECO:0000256" key="1">
    <source>
        <dbReference type="ARBA" id="ARBA00004651"/>
    </source>
</evidence>
<evidence type="ECO:0000256" key="6">
    <source>
        <dbReference type="ARBA" id="ARBA00023136"/>
    </source>
</evidence>
<dbReference type="CDD" id="cd06854">
    <property type="entry name" value="GT_WbpL_WbcO_like"/>
    <property type="match status" value="1"/>
</dbReference>
<feature type="transmembrane region" description="Helical" evidence="7">
    <location>
        <begin position="41"/>
        <end position="57"/>
    </location>
</feature>
<feature type="transmembrane region" description="Helical" evidence="7">
    <location>
        <begin position="18"/>
        <end position="35"/>
    </location>
</feature>
<reference evidence="8 9" key="1">
    <citation type="submission" date="2023-07" db="EMBL/GenBank/DDBJ databases">
        <title>Sorghum-associated microbial communities from plants grown in Nebraska, USA.</title>
        <authorList>
            <person name="Schachtman D."/>
        </authorList>
    </citation>
    <scope>NUCLEOTIDE SEQUENCE [LARGE SCALE GENOMIC DNA]</scope>
    <source>
        <strain evidence="8 9">DS1307</strain>
    </source>
</reference>
<dbReference type="PROSITE" id="PS01347">
    <property type="entry name" value="MRAY_1"/>
    <property type="match status" value="1"/>
</dbReference>
<dbReference type="PANTHER" id="PTHR22926">
    <property type="entry name" value="PHOSPHO-N-ACETYLMURAMOYL-PENTAPEPTIDE-TRANSFERASE"/>
    <property type="match status" value="1"/>
</dbReference>
<gene>
    <name evidence="8" type="ORF">J2T09_004001</name>
</gene>
<protein>
    <submittedName>
        <fullName evidence="8">Fuc2NAc and GlcNAc transferase</fullName>
        <ecNumber evidence="8">2.4.1.-</ecNumber>
    </submittedName>
</protein>
<keyword evidence="5 7" id="KW-1133">Transmembrane helix</keyword>
<feature type="transmembrane region" description="Helical" evidence="7">
    <location>
        <begin position="125"/>
        <end position="145"/>
    </location>
</feature>
<keyword evidence="6 7" id="KW-0472">Membrane</keyword>
<evidence type="ECO:0000256" key="7">
    <source>
        <dbReference type="SAM" id="Phobius"/>
    </source>
</evidence>
<feature type="transmembrane region" description="Helical" evidence="7">
    <location>
        <begin position="151"/>
        <end position="170"/>
    </location>
</feature>
<evidence type="ECO:0000256" key="3">
    <source>
        <dbReference type="ARBA" id="ARBA00022679"/>
    </source>
</evidence>
<keyword evidence="8" id="KW-0328">Glycosyltransferase</keyword>
<dbReference type="InterPro" id="IPR000715">
    <property type="entry name" value="Glycosyl_transferase_4"/>
</dbReference>
<evidence type="ECO:0000313" key="9">
    <source>
        <dbReference type="Proteomes" id="UP001241472"/>
    </source>
</evidence>
<dbReference type="InterPro" id="IPR018480">
    <property type="entry name" value="PNAcMuramoyl-5peptid_Trfase_CS"/>
</dbReference>
<dbReference type="PANTHER" id="PTHR22926:SF3">
    <property type="entry name" value="UNDECAPRENYL-PHOSPHATE ALPHA-N-ACETYLGLUCOSAMINYL 1-PHOSPHATE TRANSFERASE"/>
    <property type="match status" value="1"/>
</dbReference>
<dbReference type="Proteomes" id="UP001241472">
    <property type="component" value="Unassembled WGS sequence"/>
</dbReference>
<evidence type="ECO:0000313" key="8">
    <source>
        <dbReference type="EMBL" id="MDP9839226.1"/>
    </source>
</evidence>
<comment type="subcellular location">
    <subcellularLocation>
        <location evidence="1">Cell membrane</location>
        <topology evidence="1">Multi-pass membrane protein</topology>
    </subcellularLocation>
</comment>
<feature type="transmembrane region" description="Helical" evidence="7">
    <location>
        <begin position="207"/>
        <end position="227"/>
    </location>
</feature>
<dbReference type="GO" id="GO:0016757">
    <property type="term" value="F:glycosyltransferase activity"/>
    <property type="evidence" value="ECO:0007669"/>
    <property type="project" value="UniProtKB-KW"/>
</dbReference>
<comment type="caution">
    <text evidence="8">The sequence shown here is derived from an EMBL/GenBank/DDBJ whole genome shotgun (WGS) entry which is preliminary data.</text>
</comment>
<organism evidence="8 9">
    <name type="scientific">Neorhizobium huautlense</name>
    <dbReference type="NCBI Taxonomy" id="67774"/>
    <lineage>
        <taxon>Bacteria</taxon>
        <taxon>Pseudomonadati</taxon>
        <taxon>Pseudomonadota</taxon>
        <taxon>Alphaproteobacteria</taxon>
        <taxon>Hyphomicrobiales</taxon>
        <taxon>Rhizobiaceae</taxon>
        <taxon>Rhizobium/Agrobacterium group</taxon>
        <taxon>Neorhizobium</taxon>
    </lineage>
</organism>
<feature type="transmembrane region" description="Helical" evidence="7">
    <location>
        <begin position="95"/>
        <end position="113"/>
    </location>
</feature>
<sequence>MVQAPVARSSHRKATPTGGGIGIFLAALIVCLILAGGDRVMTGLCGLGTLIAVLGLIDDRTPLPSRVRFPVQVCAVSAAVFLSGSAVLLGGEIYSVLWLGAFLLLTLAGTWWVNLFNFMDGIDGIAGQQAVMMLVSAMLAIWINGTPLNPLWWMMAAVAMSTLSFLAFNWPPARIFMGDVGSTFLAFMLLCFALVSMPSGWMTLPQWLLLASFFATDATLTLLVRFFRGENVTQAHRSHAYQRLSRRSGGASRVTAAVATFNLVVVMPLSVFLPASPFAAFGIVIVVYAFLAMICLWAGAGLPDEEPGGHWRRERG</sequence>
<keyword evidence="3 8" id="KW-0808">Transferase</keyword>
<name>A0ABT9PYN6_9HYPH</name>
<evidence type="ECO:0000256" key="4">
    <source>
        <dbReference type="ARBA" id="ARBA00022692"/>
    </source>
</evidence>
<dbReference type="EMBL" id="JAUSRF010000014">
    <property type="protein sequence ID" value="MDP9839226.1"/>
    <property type="molecule type" value="Genomic_DNA"/>
</dbReference>
<dbReference type="EC" id="2.4.1.-" evidence="8"/>
<evidence type="ECO:0000256" key="5">
    <source>
        <dbReference type="ARBA" id="ARBA00022989"/>
    </source>
</evidence>
<feature type="transmembrane region" description="Helical" evidence="7">
    <location>
        <begin position="69"/>
        <end position="89"/>
    </location>
</feature>